<name>A0A2W1NWI1_PAEXE</name>
<evidence type="ECO:0000256" key="4">
    <source>
        <dbReference type="RuleBase" id="RU003512"/>
    </source>
</evidence>
<keyword evidence="2 4" id="KW-0813">Transport</keyword>
<gene>
    <name evidence="7" type="ORF">CBW46_006700</name>
</gene>
<dbReference type="RefSeq" id="WP_089199219.1">
    <property type="nucleotide sequence ID" value="NZ_NHRJ02000002.1"/>
</dbReference>
<dbReference type="PROSITE" id="PS51257">
    <property type="entry name" value="PROKAR_LIPOPROTEIN"/>
    <property type="match status" value="1"/>
</dbReference>
<dbReference type="PRINTS" id="PR00690">
    <property type="entry name" value="ADHESNFAMILY"/>
</dbReference>
<evidence type="ECO:0000256" key="5">
    <source>
        <dbReference type="SAM" id="MobiDB-lite"/>
    </source>
</evidence>
<evidence type="ECO:0000256" key="6">
    <source>
        <dbReference type="SAM" id="SignalP"/>
    </source>
</evidence>
<evidence type="ECO:0000256" key="1">
    <source>
        <dbReference type="ARBA" id="ARBA00011028"/>
    </source>
</evidence>
<protein>
    <submittedName>
        <fullName evidence="7">ABC transporter substrate-binding protein</fullName>
    </submittedName>
</protein>
<evidence type="ECO:0000313" key="8">
    <source>
        <dbReference type="Proteomes" id="UP000214746"/>
    </source>
</evidence>
<comment type="caution">
    <text evidence="7">The sequence shown here is derived from an EMBL/GenBank/DDBJ whole genome shotgun (WGS) entry which is preliminary data.</text>
</comment>
<dbReference type="InterPro" id="IPR006129">
    <property type="entry name" value="AdhesinB"/>
</dbReference>
<dbReference type="OrthoDB" id="9810636at2"/>
<dbReference type="InterPro" id="IPR050492">
    <property type="entry name" value="Bact_metal-bind_prot9"/>
</dbReference>
<dbReference type="PANTHER" id="PTHR42953:SF3">
    <property type="entry name" value="HIGH-AFFINITY ZINC UPTAKE SYSTEM PROTEIN ZNUA"/>
    <property type="match status" value="1"/>
</dbReference>
<organism evidence="7 8">
    <name type="scientific">Paenibacillus xerothermodurans</name>
    <dbReference type="NCBI Taxonomy" id="1977292"/>
    <lineage>
        <taxon>Bacteria</taxon>
        <taxon>Bacillati</taxon>
        <taxon>Bacillota</taxon>
        <taxon>Bacilli</taxon>
        <taxon>Bacillales</taxon>
        <taxon>Paenibacillaceae</taxon>
        <taxon>Paenibacillus</taxon>
    </lineage>
</organism>
<dbReference type="PANTHER" id="PTHR42953">
    <property type="entry name" value="HIGH-AFFINITY ZINC UPTAKE SYSTEM PROTEIN ZNUA-RELATED"/>
    <property type="match status" value="1"/>
</dbReference>
<dbReference type="SUPFAM" id="SSF53807">
    <property type="entry name" value="Helical backbone' metal receptor"/>
    <property type="match status" value="1"/>
</dbReference>
<proteinExistence type="inferred from homology"/>
<feature type="region of interest" description="Disordered" evidence="5">
    <location>
        <begin position="128"/>
        <end position="218"/>
    </location>
</feature>
<keyword evidence="3 6" id="KW-0732">Signal</keyword>
<dbReference type="AlphaFoldDB" id="A0A2W1NWI1"/>
<dbReference type="EMBL" id="NHRJ02000002">
    <property type="protein sequence ID" value="PZE22076.1"/>
    <property type="molecule type" value="Genomic_DNA"/>
</dbReference>
<evidence type="ECO:0000256" key="3">
    <source>
        <dbReference type="ARBA" id="ARBA00022729"/>
    </source>
</evidence>
<feature type="compositionally biased region" description="Basic and acidic residues" evidence="5">
    <location>
        <begin position="209"/>
        <end position="218"/>
    </location>
</feature>
<keyword evidence="8" id="KW-1185">Reference proteome</keyword>
<feature type="chain" id="PRO_5039309560" evidence="6">
    <location>
        <begin position="25"/>
        <end position="394"/>
    </location>
</feature>
<reference evidence="7" key="1">
    <citation type="submission" date="2018-06" db="EMBL/GenBank/DDBJ databases">
        <title>Paenibacillus xerothermodurans sp. nov. an extremely dry heat resistant spore forming bacterium isolated from the soil of Cape Canaveral, Florida.</title>
        <authorList>
            <person name="Seuylemezian A."/>
            <person name="Kaur N."/>
            <person name="Patil P."/>
            <person name="Patil P."/>
            <person name="Mayilraj S."/>
            <person name="Vaishampayan P."/>
        </authorList>
    </citation>
    <scope>NUCLEOTIDE SEQUENCE [LARGE SCALE GENOMIC DNA]</scope>
    <source>
        <strain evidence="7">ATCC 27380</strain>
    </source>
</reference>
<dbReference type="InterPro" id="IPR006127">
    <property type="entry name" value="ZnuA-like"/>
</dbReference>
<dbReference type="PRINTS" id="PR00691">
    <property type="entry name" value="ADHESINB"/>
</dbReference>
<feature type="signal peptide" evidence="6">
    <location>
        <begin position="1"/>
        <end position="24"/>
    </location>
</feature>
<comment type="similarity">
    <text evidence="1 4">Belongs to the bacterial solute-binding protein 9 family.</text>
</comment>
<dbReference type="GO" id="GO:0007155">
    <property type="term" value="P:cell adhesion"/>
    <property type="evidence" value="ECO:0007669"/>
    <property type="project" value="InterPro"/>
</dbReference>
<feature type="compositionally biased region" description="Basic and acidic residues" evidence="5">
    <location>
        <begin position="132"/>
        <end position="151"/>
    </location>
</feature>
<dbReference type="Pfam" id="PF01297">
    <property type="entry name" value="ZnuA"/>
    <property type="match status" value="1"/>
</dbReference>
<feature type="compositionally biased region" description="Basic and acidic residues" evidence="5">
    <location>
        <begin position="159"/>
        <end position="181"/>
    </location>
</feature>
<dbReference type="Proteomes" id="UP000214746">
    <property type="component" value="Unassembled WGS sequence"/>
</dbReference>
<evidence type="ECO:0000256" key="2">
    <source>
        <dbReference type="ARBA" id="ARBA00022448"/>
    </source>
</evidence>
<dbReference type="Gene3D" id="3.40.50.1980">
    <property type="entry name" value="Nitrogenase molybdenum iron protein domain"/>
    <property type="match status" value="2"/>
</dbReference>
<accession>A0A2W1NWI1</accession>
<sequence>MNVMRKHKTIFVLALLLLCCAVTAAGCSKPQAVLVPDKVNVVTSFYPLYDFTKKIGGDHVNVINLVPTGVEPHDWTPKGRDMQNISSAEMFVYLGAGFEGWVEDTIQSLPKDSNVTVVEASSGVELIPAAEGDGHDHGAPAAGHDGKEHGAGAHGAHSNKADAHDEHSNEANAHEHEDHSPEAQPNDAQAQHAEAEDAHAANAQTSDAHAGDEHQADTAEGHMDPHVWLSPITAKQLALNIKNHLVKVDAAHQADYEANFDRFAAQLDELHNKYEQSLSGLPRKEIVVTHHSFGYLAKEYGLTQKPIMGLAPDAEPTSKDLMEINEFIRTNGVKYIFFEELVSDRLAKTLAKDAQVETLVLNPIEGVTEEQEKNGADYIQIMNNNLNNLIKALQ</sequence>
<dbReference type="InterPro" id="IPR006128">
    <property type="entry name" value="Lipoprotein_PsaA-like"/>
</dbReference>
<evidence type="ECO:0000313" key="7">
    <source>
        <dbReference type="EMBL" id="PZE22076.1"/>
    </source>
</evidence>
<dbReference type="GO" id="GO:0030001">
    <property type="term" value="P:metal ion transport"/>
    <property type="evidence" value="ECO:0007669"/>
    <property type="project" value="InterPro"/>
</dbReference>
<dbReference type="GO" id="GO:0046872">
    <property type="term" value="F:metal ion binding"/>
    <property type="evidence" value="ECO:0007669"/>
    <property type="project" value="InterPro"/>
</dbReference>